<proteinExistence type="predicted"/>
<dbReference type="AlphaFoldDB" id="A0A0J7YML3"/>
<organism evidence="4 5">
    <name type="scientific">Beta vulgaris subsp. vulgaris</name>
    <name type="common">Beet</name>
    <dbReference type="NCBI Taxonomy" id="3555"/>
    <lineage>
        <taxon>Eukaryota</taxon>
        <taxon>Viridiplantae</taxon>
        <taxon>Streptophyta</taxon>
        <taxon>Embryophyta</taxon>
        <taxon>Tracheophyta</taxon>
        <taxon>Spermatophyta</taxon>
        <taxon>Magnoliopsida</taxon>
        <taxon>eudicotyledons</taxon>
        <taxon>Gunneridae</taxon>
        <taxon>Pentapetalae</taxon>
        <taxon>Caryophyllales</taxon>
        <taxon>Chenopodiaceae</taxon>
        <taxon>Betoideae</taxon>
        <taxon>Beta</taxon>
    </lineage>
</organism>
<name>A0A0J7YML3_BETVV</name>
<keyword evidence="1" id="KW-0963">Cytoplasm</keyword>
<protein>
    <submittedName>
        <fullName evidence="4">Uncharacterized protein</fullName>
    </submittedName>
</protein>
<evidence type="ECO:0000256" key="1">
    <source>
        <dbReference type="ARBA" id="ARBA00022490"/>
    </source>
</evidence>
<evidence type="ECO:0000313" key="4">
    <source>
        <dbReference type="EMBL" id="KMS64847.1"/>
    </source>
</evidence>
<dbReference type="EMBL" id="KQ120636">
    <property type="protein sequence ID" value="KMS64847.1"/>
    <property type="molecule type" value="Genomic_DNA"/>
</dbReference>
<gene>
    <name evidence="4" type="ORF">BVRB_042060</name>
</gene>
<dbReference type="GO" id="GO:0005852">
    <property type="term" value="C:eukaryotic translation initiation factor 3 complex"/>
    <property type="evidence" value="ECO:0007669"/>
    <property type="project" value="InterPro"/>
</dbReference>
<dbReference type="InterPro" id="IPR019382">
    <property type="entry name" value="eIF3l"/>
</dbReference>
<sequence>FSSLMLHKFMDAIRILSGLFSYAVNSKSLATHRAHEISQGFIQQTPLHEQALALITIVVAVCPNARIDDSVMSAIKEEYGDELAEMENGAPEVVRRLFEFGMPPLFSESGAQNDLRTFRTSLFLKEVALRQSAAGLDAFLKL</sequence>
<keyword evidence="5" id="KW-1185">Reference proteome</keyword>
<reference evidence="4 5" key="1">
    <citation type="journal article" date="2014" name="Nature">
        <title>The genome of the recently domesticated crop plant sugar beet (Beta vulgaris).</title>
        <authorList>
            <person name="Dohm J.C."/>
            <person name="Minoche A.E."/>
            <person name="Holtgrawe D."/>
            <person name="Capella-Gutierrez S."/>
            <person name="Zakrzewski F."/>
            <person name="Tafer H."/>
            <person name="Rupp O."/>
            <person name="Sorensen T.R."/>
            <person name="Stracke R."/>
            <person name="Reinhardt R."/>
            <person name="Goesmann A."/>
            <person name="Kraft T."/>
            <person name="Schulz B."/>
            <person name="Stadler P.F."/>
            <person name="Schmidt T."/>
            <person name="Gabaldon T."/>
            <person name="Lehrach H."/>
            <person name="Weisshaar B."/>
            <person name="Himmelbauer H."/>
        </authorList>
    </citation>
    <scope>NUCLEOTIDE SEQUENCE [LARGE SCALE GENOMIC DNA]</scope>
    <source>
        <tissue evidence="4">Taproot</tissue>
    </source>
</reference>
<dbReference type="PANTHER" id="PTHR13242">
    <property type="entry name" value="EUKARYOTIC TRANSLATION INITIATION FACTOR 3"/>
    <property type="match status" value="1"/>
</dbReference>
<feature type="non-terminal residue" evidence="4">
    <location>
        <position position="1"/>
    </location>
</feature>
<keyword evidence="3" id="KW-0648">Protein biosynthesis</keyword>
<dbReference type="Proteomes" id="UP000035740">
    <property type="component" value="Unassembled WGS sequence"/>
</dbReference>
<evidence type="ECO:0000256" key="2">
    <source>
        <dbReference type="ARBA" id="ARBA00022540"/>
    </source>
</evidence>
<accession>A0A0J7YML3</accession>
<keyword evidence="2" id="KW-0396">Initiation factor</keyword>
<dbReference type="Pfam" id="PF10255">
    <property type="entry name" value="Paf67"/>
    <property type="match status" value="1"/>
</dbReference>
<feature type="non-terminal residue" evidence="4">
    <location>
        <position position="142"/>
    </location>
</feature>
<evidence type="ECO:0000256" key="3">
    <source>
        <dbReference type="ARBA" id="ARBA00022917"/>
    </source>
</evidence>
<dbReference type="PANTHER" id="PTHR13242:SF0">
    <property type="entry name" value="EUKARYOTIC TRANSLATION INITIATION FACTOR 3 SUBUNIT L"/>
    <property type="match status" value="1"/>
</dbReference>
<dbReference type="GO" id="GO:0003743">
    <property type="term" value="F:translation initiation factor activity"/>
    <property type="evidence" value="ECO:0007669"/>
    <property type="project" value="UniProtKB-KW"/>
</dbReference>
<evidence type="ECO:0000313" key="5">
    <source>
        <dbReference type="Proteomes" id="UP000035740"/>
    </source>
</evidence>